<dbReference type="InterPro" id="IPR027417">
    <property type="entry name" value="P-loop_NTPase"/>
</dbReference>
<protein>
    <recommendedName>
        <fullName evidence="2">Bacterial type II secretion system protein E domain-containing protein</fullName>
    </recommendedName>
</protein>
<dbReference type="PANTHER" id="PTHR30486">
    <property type="entry name" value="TWITCHING MOTILITY PROTEIN PILT"/>
    <property type="match status" value="1"/>
</dbReference>
<evidence type="ECO:0000313" key="3">
    <source>
        <dbReference type="EMBL" id="KRO59802.1"/>
    </source>
</evidence>
<gene>
    <name evidence="3" type="ORF">ABR82_06905</name>
</gene>
<reference evidence="3 4" key="1">
    <citation type="submission" date="2015-10" db="EMBL/GenBank/DDBJ databases">
        <title>Metagenome-Assembled Genomes uncover a global brackish microbiome.</title>
        <authorList>
            <person name="Hugerth L.W."/>
            <person name="Larsson J."/>
            <person name="Alneberg J."/>
            <person name="Lindh M.V."/>
            <person name="Legrand C."/>
            <person name="Pinhassi J."/>
            <person name="Andersson A.F."/>
        </authorList>
    </citation>
    <scope>NUCLEOTIDE SEQUENCE [LARGE SCALE GENOMIC DNA]</scope>
    <source>
        <strain evidence="3">BACL18 MAG-120507-bin52</strain>
    </source>
</reference>
<dbReference type="AlphaFoldDB" id="A0A0R2RIE2"/>
<feature type="domain" description="Bacterial type II secretion system protein E" evidence="2">
    <location>
        <begin position="189"/>
        <end position="203"/>
    </location>
</feature>
<dbReference type="Pfam" id="PF00437">
    <property type="entry name" value="T2SSE"/>
    <property type="match status" value="1"/>
</dbReference>
<proteinExistence type="inferred from homology"/>
<dbReference type="InterPro" id="IPR050921">
    <property type="entry name" value="T4SS_GSP_E_ATPase"/>
</dbReference>
<accession>A0A0R2RIE2</accession>
<comment type="caution">
    <text evidence="3">The sequence shown here is derived from an EMBL/GenBank/DDBJ whole genome shotgun (WGS) entry which is preliminary data.</text>
</comment>
<dbReference type="InterPro" id="IPR001482">
    <property type="entry name" value="T2SS/T4SS_dom"/>
</dbReference>
<evidence type="ECO:0000313" key="4">
    <source>
        <dbReference type="Proteomes" id="UP000051269"/>
    </source>
</evidence>
<comment type="similarity">
    <text evidence="1">Belongs to the GSP E family.</text>
</comment>
<evidence type="ECO:0000259" key="2">
    <source>
        <dbReference type="PROSITE" id="PS00662"/>
    </source>
</evidence>
<dbReference type="EMBL" id="LIBO01000356">
    <property type="protein sequence ID" value="KRO59802.1"/>
    <property type="molecule type" value="Genomic_DNA"/>
</dbReference>
<feature type="non-terminal residue" evidence="3">
    <location>
        <position position="330"/>
    </location>
</feature>
<name>A0A0R2RIE2_9BACT</name>
<organism evidence="3 4">
    <name type="scientific">Verrucomicrobia subdivision 6 bacterium BACL9 MAG-120507-bin52</name>
    <dbReference type="NCBI Taxonomy" id="1655590"/>
    <lineage>
        <taxon>Bacteria</taxon>
        <taxon>Pseudomonadati</taxon>
        <taxon>Verrucomicrobiota</taxon>
        <taxon>Verrucomicrobiia</taxon>
        <taxon>Verrucomicrobiales</taxon>
        <taxon>Verrucomicrobia subdivision 6</taxon>
    </lineage>
</organism>
<dbReference type="GO" id="GO:0016887">
    <property type="term" value="F:ATP hydrolysis activity"/>
    <property type="evidence" value="ECO:0007669"/>
    <property type="project" value="InterPro"/>
</dbReference>
<dbReference type="Gene3D" id="3.30.450.90">
    <property type="match status" value="1"/>
</dbReference>
<evidence type="ECO:0000256" key="1">
    <source>
        <dbReference type="ARBA" id="ARBA00006611"/>
    </source>
</evidence>
<dbReference type="PANTHER" id="PTHR30486:SF12">
    <property type="entry name" value="TYPE IV PILUS ATPASE PILU"/>
    <property type="match status" value="1"/>
</dbReference>
<dbReference type="SMART" id="SM00382">
    <property type="entry name" value="AAA"/>
    <property type="match status" value="1"/>
</dbReference>
<dbReference type="SUPFAM" id="SSF52540">
    <property type="entry name" value="P-loop containing nucleoside triphosphate hydrolases"/>
    <property type="match status" value="1"/>
</dbReference>
<dbReference type="Gene3D" id="3.40.50.300">
    <property type="entry name" value="P-loop containing nucleotide triphosphate hydrolases"/>
    <property type="match status" value="1"/>
</dbReference>
<dbReference type="PROSITE" id="PS00662">
    <property type="entry name" value="T2SP_E"/>
    <property type="match status" value="1"/>
</dbReference>
<dbReference type="InterPro" id="IPR003593">
    <property type="entry name" value="AAA+_ATPase"/>
</dbReference>
<sequence>MEALESLCESCLQAGASDLFLREGATPFIRLGDQLHALETAPTSEDLLHFLWSACGAKPEASDHDASFVTRSGLRFRVNLHRQLGVRGAVLRNIKTQIPSMEDLGLPVALLQKWFSRPSGLVLITGSTGTGKSTTMAAGLEWLNQTTTRHIITIEDPVEYLFQENLSRFTQREVGADTPTFAEGLRRALRQSPDIILLGEIRDAVSASTALQAAETGHLVLASLHSSSAAEAVERLHRIFSPEEREDASALLAAQLVGVFTQQLLPGLNQKLFLVGEHFENQAATRQWIRKGGGTELVDFMQNSQAPENRSMTTSLVQAYRDGQVSLEVA</sequence>
<dbReference type="Proteomes" id="UP000051269">
    <property type="component" value="Unassembled WGS sequence"/>
</dbReference>